<dbReference type="PRINTS" id="PR00360">
    <property type="entry name" value="C2DOMAIN"/>
</dbReference>
<keyword evidence="2" id="KW-1133">Transmembrane helix</keyword>
<feature type="domain" description="C2" evidence="3">
    <location>
        <begin position="196"/>
        <end position="314"/>
    </location>
</feature>
<dbReference type="InterPro" id="IPR000008">
    <property type="entry name" value="C2_dom"/>
</dbReference>
<keyword evidence="2" id="KW-0472">Membrane</keyword>
<gene>
    <name evidence="4" type="ORF">JTE90_026586</name>
</gene>
<dbReference type="SUPFAM" id="SSF49562">
    <property type="entry name" value="C2 domain (Calcium/lipid-binding domain, CaLB)"/>
    <property type="match status" value="2"/>
</dbReference>
<accession>A0AAV6TZE7</accession>
<feature type="region of interest" description="Disordered" evidence="1">
    <location>
        <begin position="99"/>
        <end position="138"/>
    </location>
</feature>
<keyword evidence="2" id="KW-0812">Transmembrane</keyword>
<evidence type="ECO:0000256" key="1">
    <source>
        <dbReference type="SAM" id="MobiDB-lite"/>
    </source>
</evidence>
<evidence type="ECO:0000256" key="2">
    <source>
        <dbReference type="SAM" id="Phobius"/>
    </source>
</evidence>
<dbReference type="GO" id="GO:0001786">
    <property type="term" value="F:phosphatidylserine binding"/>
    <property type="evidence" value="ECO:0007669"/>
    <property type="project" value="TreeGrafter"/>
</dbReference>
<evidence type="ECO:0000313" key="5">
    <source>
        <dbReference type="Proteomes" id="UP000827092"/>
    </source>
</evidence>
<dbReference type="PANTHER" id="PTHR10024">
    <property type="entry name" value="SYNAPTOTAGMIN"/>
    <property type="match status" value="1"/>
</dbReference>
<dbReference type="Pfam" id="PF00168">
    <property type="entry name" value="C2"/>
    <property type="match status" value="2"/>
</dbReference>
<dbReference type="EMBL" id="JAFNEN010000846">
    <property type="protein sequence ID" value="KAG8176876.1"/>
    <property type="molecule type" value="Genomic_DNA"/>
</dbReference>
<dbReference type="GO" id="GO:0017156">
    <property type="term" value="P:calcium-ion regulated exocytosis"/>
    <property type="evidence" value="ECO:0007669"/>
    <property type="project" value="TreeGrafter"/>
</dbReference>
<evidence type="ECO:0000313" key="4">
    <source>
        <dbReference type="EMBL" id="KAG8176876.1"/>
    </source>
</evidence>
<dbReference type="GO" id="GO:0005544">
    <property type="term" value="F:calcium-dependent phospholipid binding"/>
    <property type="evidence" value="ECO:0007669"/>
    <property type="project" value="TreeGrafter"/>
</dbReference>
<dbReference type="Gene3D" id="2.60.40.150">
    <property type="entry name" value="C2 domain"/>
    <property type="match status" value="2"/>
</dbReference>
<name>A0AAV6TZE7_9ARAC</name>
<proteinExistence type="predicted"/>
<dbReference type="SMART" id="SM00239">
    <property type="entry name" value="C2"/>
    <property type="match status" value="2"/>
</dbReference>
<feature type="compositionally biased region" description="Low complexity" evidence="1">
    <location>
        <begin position="101"/>
        <end position="112"/>
    </location>
</feature>
<dbReference type="GO" id="GO:0000149">
    <property type="term" value="F:SNARE binding"/>
    <property type="evidence" value="ECO:0007669"/>
    <property type="project" value="TreeGrafter"/>
</dbReference>
<organism evidence="4 5">
    <name type="scientific">Oedothorax gibbosus</name>
    <dbReference type="NCBI Taxonomy" id="931172"/>
    <lineage>
        <taxon>Eukaryota</taxon>
        <taxon>Metazoa</taxon>
        <taxon>Ecdysozoa</taxon>
        <taxon>Arthropoda</taxon>
        <taxon>Chelicerata</taxon>
        <taxon>Arachnida</taxon>
        <taxon>Araneae</taxon>
        <taxon>Araneomorphae</taxon>
        <taxon>Entelegynae</taxon>
        <taxon>Araneoidea</taxon>
        <taxon>Linyphiidae</taxon>
        <taxon>Erigoninae</taxon>
        <taxon>Oedothorax</taxon>
    </lineage>
</organism>
<comment type="caution">
    <text evidence="4">The sequence shown here is derived from an EMBL/GenBank/DDBJ whole genome shotgun (WGS) entry which is preliminary data.</text>
</comment>
<protein>
    <recommendedName>
        <fullName evidence="3">C2 domain-containing protein</fullName>
    </recommendedName>
</protein>
<dbReference type="GO" id="GO:0005509">
    <property type="term" value="F:calcium ion binding"/>
    <property type="evidence" value="ECO:0007669"/>
    <property type="project" value="TreeGrafter"/>
</dbReference>
<feature type="region of interest" description="Disordered" evidence="1">
    <location>
        <begin position="1"/>
        <end position="29"/>
    </location>
</feature>
<dbReference type="GO" id="GO:0005886">
    <property type="term" value="C:plasma membrane"/>
    <property type="evidence" value="ECO:0007669"/>
    <property type="project" value="TreeGrafter"/>
</dbReference>
<dbReference type="Proteomes" id="UP000827092">
    <property type="component" value="Unassembled WGS sequence"/>
</dbReference>
<dbReference type="AlphaFoldDB" id="A0AAV6TZE7"/>
<feature type="transmembrane region" description="Helical" evidence="2">
    <location>
        <begin position="51"/>
        <end position="76"/>
    </location>
</feature>
<feature type="compositionally biased region" description="Basic and acidic residues" evidence="1">
    <location>
        <begin position="114"/>
        <end position="124"/>
    </location>
</feature>
<dbReference type="InterPro" id="IPR035892">
    <property type="entry name" value="C2_domain_sf"/>
</dbReference>
<reference evidence="4 5" key="1">
    <citation type="journal article" date="2022" name="Nat. Ecol. Evol.">
        <title>A masculinizing supergene underlies an exaggerated male reproductive morph in a spider.</title>
        <authorList>
            <person name="Hendrickx F."/>
            <person name="De Corte Z."/>
            <person name="Sonet G."/>
            <person name="Van Belleghem S.M."/>
            <person name="Kostlbacher S."/>
            <person name="Vangestel C."/>
        </authorList>
    </citation>
    <scope>NUCLEOTIDE SEQUENCE [LARGE SCALE GENOMIC DNA]</scope>
    <source>
        <strain evidence="4">W744_W776</strain>
    </source>
</reference>
<dbReference type="GO" id="GO:0030276">
    <property type="term" value="F:clathrin binding"/>
    <property type="evidence" value="ECO:0007669"/>
    <property type="project" value="TreeGrafter"/>
</dbReference>
<dbReference type="GO" id="GO:0070382">
    <property type="term" value="C:exocytic vesicle"/>
    <property type="evidence" value="ECO:0007669"/>
    <property type="project" value="TreeGrafter"/>
</dbReference>
<dbReference type="PANTHER" id="PTHR10024:SF377">
    <property type="entry name" value="SYNAPTOTAGMIN-15-LIKE ISOFORM X1"/>
    <property type="match status" value="1"/>
</dbReference>
<sequence>MQLGTPNGGTVRISPQKPRSGGTMTTDMNVNRSSSEVLRKPIIPTGADNGFYLWLIVGCGLGGVILLTFFITLLCIRRRRQRKKNSLYRPGQEFCPQNMISSFSSTSSSEASEPGERGAKDPGKFFRRPLGPSTSLDPPALLRLTRGECVQPLPQLTRWHTVASSSHCRTVPGTLDIDRDSDDEDNWNGHKELPCLHGRLWFSMLYNNGILQVTLVKAKYLPGRGLSNSPRDPFVKIFLLPDEENFRQSKIRKRTLNPKFNETFEFNVSPEEVHKRTLKLSVYDMDKRKVRHCLGHVLQPLDPEATSLAGELGFRDLEIASQAPTALGDIQLCLSCNPYSNRIKTTVNRVRNLQGIPQGKGVHVAVQLYHGRKVVKIKTTQTHSISQDDAEELVFEETFSFGVSGRYFDSCSISFSVIQKDGAENCHTIGSVVLGPFMYARGEALQHWQEMLTNPRNMIVRWHPLEPPKPAKKIKP</sequence>
<keyword evidence="5" id="KW-1185">Reference proteome</keyword>
<dbReference type="PROSITE" id="PS50004">
    <property type="entry name" value="C2"/>
    <property type="match status" value="1"/>
</dbReference>
<evidence type="ECO:0000259" key="3">
    <source>
        <dbReference type="PROSITE" id="PS50004"/>
    </source>
</evidence>